<feature type="non-terminal residue" evidence="2">
    <location>
        <position position="1"/>
    </location>
</feature>
<sequence>QGRGHNRKDVSSSSTQPHPHRSNAHNQQPHHQYGNGTVNNFPKHQQYHPQSGYATVTASDVKRISVDSPEPRKNYRVVKNPHKQGAGPGGKVCNLKVQQVSTLANNPTLRNLEDGFNLEGIPPNWFCYSKVWNARNYAHELSSNFSSSKLCHEEDEGVGTVDFISDWKNIKTLLKSHLTDGHLSYFLQRVGNSVTLDHLDLLKIILFPDFRSNFPPEFIEFITKVIEKHG</sequence>
<comment type="caution">
    <text evidence="2">The sequence shown here is derived from an EMBL/GenBank/DDBJ whole genome shotgun (WGS) entry which is preliminary data.</text>
</comment>
<accession>A0A1D2NBC4</accession>
<evidence type="ECO:0000313" key="2">
    <source>
        <dbReference type="EMBL" id="ODN02552.1"/>
    </source>
</evidence>
<dbReference type="Proteomes" id="UP000094527">
    <property type="component" value="Unassembled WGS sequence"/>
</dbReference>
<feature type="non-terminal residue" evidence="2">
    <location>
        <position position="230"/>
    </location>
</feature>
<name>A0A1D2NBC4_ORCCI</name>
<reference evidence="2 3" key="1">
    <citation type="journal article" date="2016" name="Genome Biol. Evol.">
        <title>Gene Family Evolution Reflects Adaptation to Soil Environmental Stressors in the Genome of the Collembolan Orchesella cincta.</title>
        <authorList>
            <person name="Faddeeva-Vakhrusheva A."/>
            <person name="Derks M.F."/>
            <person name="Anvar S.Y."/>
            <person name="Agamennone V."/>
            <person name="Suring W."/>
            <person name="Smit S."/>
            <person name="van Straalen N.M."/>
            <person name="Roelofs D."/>
        </authorList>
    </citation>
    <scope>NUCLEOTIDE SEQUENCE [LARGE SCALE GENOMIC DNA]</scope>
    <source>
        <tissue evidence="2">Mixed pool</tissue>
    </source>
</reference>
<gene>
    <name evidence="2" type="ORF">Ocin01_04125</name>
</gene>
<dbReference type="AlphaFoldDB" id="A0A1D2NBC4"/>
<feature type="region of interest" description="Disordered" evidence="1">
    <location>
        <begin position="1"/>
        <end position="49"/>
    </location>
</feature>
<evidence type="ECO:0000256" key="1">
    <source>
        <dbReference type="SAM" id="MobiDB-lite"/>
    </source>
</evidence>
<organism evidence="2 3">
    <name type="scientific">Orchesella cincta</name>
    <name type="common">Springtail</name>
    <name type="synonym">Podura cincta</name>
    <dbReference type="NCBI Taxonomy" id="48709"/>
    <lineage>
        <taxon>Eukaryota</taxon>
        <taxon>Metazoa</taxon>
        <taxon>Ecdysozoa</taxon>
        <taxon>Arthropoda</taxon>
        <taxon>Hexapoda</taxon>
        <taxon>Collembola</taxon>
        <taxon>Entomobryomorpha</taxon>
        <taxon>Entomobryoidea</taxon>
        <taxon>Orchesellidae</taxon>
        <taxon>Orchesellinae</taxon>
        <taxon>Orchesella</taxon>
    </lineage>
</organism>
<proteinExistence type="predicted"/>
<keyword evidence="3" id="KW-1185">Reference proteome</keyword>
<dbReference type="EMBL" id="LJIJ01000106">
    <property type="protein sequence ID" value="ODN02552.1"/>
    <property type="molecule type" value="Genomic_DNA"/>
</dbReference>
<feature type="compositionally biased region" description="Polar residues" evidence="1">
    <location>
        <begin position="24"/>
        <end position="49"/>
    </location>
</feature>
<feature type="compositionally biased region" description="Basic and acidic residues" evidence="1">
    <location>
        <begin position="63"/>
        <end position="73"/>
    </location>
</feature>
<evidence type="ECO:0000313" key="3">
    <source>
        <dbReference type="Proteomes" id="UP000094527"/>
    </source>
</evidence>
<protein>
    <submittedName>
        <fullName evidence="2">Erythroid differentiation-related factor 1</fullName>
    </submittedName>
</protein>
<feature type="region of interest" description="Disordered" evidence="1">
    <location>
        <begin position="63"/>
        <end position="91"/>
    </location>
</feature>